<feature type="region of interest" description="Disordered" evidence="2">
    <location>
        <begin position="19"/>
        <end position="55"/>
    </location>
</feature>
<dbReference type="EMBL" id="LM993662">
    <property type="protein sequence ID" value="VTZ77568.1"/>
    <property type="molecule type" value="Genomic_DNA"/>
</dbReference>
<dbReference type="AlphaFoldDB" id="A0A4V0KKQ2"/>
<feature type="region of interest" description="Disordered" evidence="2">
    <location>
        <begin position="364"/>
        <end position="396"/>
    </location>
</feature>
<dbReference type="VEuPathDB" id="PlasmoDB:PY17X_0828600"/>
<proteinExistence type="predicted"/>
<feature type="compositionally biased region" description="Polar residues" evidence="2">
    <location>
        <begin position="41"/>
        <end position="52"/>
    </location>
</feature>
<dbReference type="VEuPathDB" id="PlasmoDB:Py17XNL_000801845"/>
<accession>A0A4V0KKQ2</accession>
<dbReference type="Proteomes" id="UP000072874">
    <property type="component" value="Chromosome 8"/>
</dbReference>
<evidence type="ECO:0000313" key="3">
    <source>
        <dbReference type="EMBL" id="VTZ77568.1"/>
    </source>
</evidence>
<evidence type="ECO:0000256" key="2">
    <source>
        <dbReference type="SAM" id="MobiDB-lite"/>
    </source>
</evidence>
<reference evidence="3 4" key="1">
    <citation type="journal article" date="2014" name="BMC Biol.">
        <title>A comprehensive evaluation of rodent malaria parasite genomes and gene expression.</title>
        <authorList>
            <person name="Otto T.D."/>
            <person name="Bohme U."/>
            <person name="Jackson A.P."/>
            <person name="Hunt M."/>
            <person name="Franke-Fayard B."/>
            <person name="Hoeijmakers W.A."/>
            <person name="Religa A.A."/>
            <person name="Robertson L."/>
            <person name="Sanders M."/>
            <person name="Ogun S.A."/>
            <person name="Cunningham D."/>
            <person name="Erhart A."/>
            <person name="Billker O."/>
            <person name="Khan S.M."/>
            <person name="Stunnenberg H.G."/>
            <person name="Langhorne J."/>
            <person name="Holder A.A."/>
            <person name="Waters A.P."/>
            <person name="Newbold C.I."/>
            <person name="Pain A."/>
            <person name="Berriman M."/>
            <person name="Janse C.J."/>
        </authorList>
    </citation>
    <scope>NUCLEOTIDE SEQUENCE [LARGE SCALE GENOMIC DNA]</scope>
    <source>
        <strain evidence="3 4">17X</strain>
    </source>
</reference>
<evidence type="ECO:0000256" key="1">
    <source>
        <dbReference type="SAM" id="Coils"/>
    </source>
</evidence>
<keyword evidence="1" id="KW-0175">Coiled coil</keyword>
<feature type="coiled-coil region" evidence="1">
    <location>
        <begin position="528"/>
        <end position="555"/>
    </location>
</feature>
<sequence length="707" mass="82271">MSSLNLDFYINKHRKAYEERLKKEQSNQENSKDSENKENQINEPTKQASDVTILNKIKDKTIPEPKTENFSNSDEKHLDQVDTDYLYALKLNEALNGVSDKSIKSKYDKIINDVNKLNNEETNKDDEIRVPDDFYVECLLDDNDTHPYYMDYNYNNFISNLNSNSNLNLFNNTTVVRQYNTRNSRNRRNVRTVRNGIDVNGIDVNGVDVNGIDVNGIDVNGIDVNGIDVNGIDVNGIDVNGIDVNGIDVNDDDFNCCTNNLINFRNDNVDYNIISSNSDEDNMNVENKKKNSFKNEDSKYINENVNDVDFIYITDDNAPLSSTPKHNNFKHNVKNTRDENKTNNDVIYICENECNGDRDKIYPINNRKRKDNEGDDEYSYKNLNENENNRKKKSQKKNIYEINNEYFNIRQNDCNGEEKNYSNDNLIHQNFTIIDNVENAENAENAENSFEYISNVYNLSEDKYENISEKKPKKSSKREIPDAVNAYHSSSIYSFKTNKNEQIYTHPNGGNYLLNETQNILSEEYNDNVENVENVENAENAKNNYEKSLSKHINTVKNINCLNKYKDEYDFHKIANINLRGHYLTEKDFTFDMNENCLDNSTYNGDENKAVYEKNNAVYEENDAVYEENDAVYDDNNTSNIKDSLKNRNYKNNSESCETHFVKDINFDYSFSSNKNDDVLIFNNNTNDHNNNLNNSHTEDIYKYYIS</sequence>
<dbReference type="RefSeq" id="XP_725629.1">
    <property type="nucleotide sequence ID" value="XM_720536.1"/>
</dbReference>
<evidence type="ECO:0000313" key="4">
    <source>
        <dbReference type="Proteomes" id="UP000072874"/>
    </source>
</evidence>
<organism evidence="3 4">
    <name type="scientific">Plasmodium yoelii</name>
    <dbReference type="NCBI Taxonomy" id="5861"/>
    <lineage>
        <taxon>Eukaryota</taxon>
        <taxon>Sar</taxon>
        <taxon>Alveolata</taxon>
        <taxon>Apicomplexa</taxon>
        <taxon>Aconoidasida</taxon>
        <taxon>Haemosporida</taxon>
        <taxon>Plasmodiidae</taxon>
        <taxon>Plasmodium</taxon>
        <taxon>Plasmodium (Vinckeia)</taxon>
    </lineage>
</organism>
<dbReference type="KEGG" id="pyo:PY17X_0828600"/>
<protein>
    <submittedName>
        <fullName evidence="3">Uncharacterized protein</fullName>
    </submittedName>
</protein>
<dbReference type="VEuPathDB" id="PlasmoDB:PYYM_0828300"/>
<name>A0A4V0KKQ2_PLAYE</name>
<dbReference type="GeneID" id="3790968"/>
<dbReference type="OMA" id="QINEPTK"/>
<feature type="compositionally biased region" description="Basic and acidic residues" evidence="2">
    <location>
        <begin position="19"/>
        <end position="40"/>
    </location>
</feature>
<dbReference type="VEuPathDB" id="PlasmoDB:PY05197"/>
<dbReference type="OrthoDB" id="378840at2759"/>
<gene>
    <name evidence="3" type="ORF">PY17X_0828600</name>
</gene>
<dbReference type="Gene3D" id="2.160.20.80">
    <property type="entry name" value="E3 ubiquitin-protein ligase SopA"/>
    <property type="match status" value="1"/>
</dbReference>